<dbReference type="EMBL" id="FUZU01000001">
    <property type="protein sequence ID" value="SKC57161.1"/>
    <property type="molecule type" value="Genomic_DNA"/>
</dbReference>
<proteinExistence type="inferred from homology"/>
<comment type="similarity">
    <text evidence="1 3">Belongs to the short-chain dehydrogenases/reductases (SDR) family.</text>
</comment>
<dbReference type="AlphaFoldDB" id="A0A1T5K0I9"/>
<evidence type="ECO:0000313" key="4">
    <source>
        <dbReference type="EMBL" id="SKC57161.1"/>
    </source>
</evidence>
<dbReference type="PRINTS" id="PR00080">
    <property type="entry name" value="SDRFAMILY"/>
</dbReference>
<dbReference type="PANTHER" id="PTHR42901:SF1">
    <property type="entry name" value="ALCOHOL DEHYDROGENASE"/>
    <property type="match status" value="1"/>
</dbReference>
<dbReference type="PROSITE" id="PS00061">
    <property type="entry name" value="ADH_SHORT"/>
    <property type="match status" value="1"/>
</dbReference>
<name>A0A1T5K0I9_9BACT</name>
<reference evidence="4 5" key="1">
    <citation type="submission" date="2017-02" db="EMBL/GenBank/DDBJ databases">
        <authorList>
            <person name="Peterson S.W."/>
        </authorList>
    </citation>
    <scope>NUCLEOTIDE SEQUENCE [LARGE SCALE GENOMIC DNA]</scope>
    <source>
        <strain evidence="4 5">DSM 25262</strain>
    </source>
</reference>
<dbReference type="PRINTS" id="PR00081">
    <property type="entry name" value="GDHRDH"/>
</dbReference>
<dbReference type="InterPro" id="IPR020904">
    <property type="entry name" value="Sc_DH/Rdtase_CS"/>
</dbReference>
<evidence type="ECO:0000256" key="1">
    <source>
        <dbReference type="ARBA" id="ARBA00006484"/>
    </source>
</evidence>
<evidence type="ECO:0000313" key="5">
    <source>
        <dbReference type="Proteomes" id="UP000190961"/>
    </source>
</evidence>
<dbReference type="CDD" id="cd05233">
    <property type="entry name" value="SDR_c"/>
    <property type="match status" value="1"/>
</dbReference>
<evidence type="ECO:0008006" key="6">
    <source>
        <dbReference type="Google" id="ProtNLM"/>
    </source>
</evidence>
<organism evidence="4 5">
    <name type="scientific">Ohtaekwangia koreensis</name>
    <dbReference type="NCBI Taxonomy" id="688867"/>
    <lineage>
        <taxon>Bacteria</taxon>
        <taxon>Pseudomonadati</taxon>
        <taxon>Bacteroidota</taxon>
        <taxon>Cytophagia</taxon>
        <taxon>Cytophagales</taxon>
        <taxon>Fulvivirgaceae</taxon>
        <taxon>Ohtaekwangia</taxon>
    </lineage>
</organism>
<gene>
    <name evidence="4" type="ORF">SAMN05660236_1676</name>
</gene>
<keyword evidence="2" id="KW-0560">Oxidoreductase</keyword>
<dbReference type="SUPFAM" id="SSF51735">
    <property type="entry name" value="NAD(P)-binding Rossmann-fold domains"/>
    <property type="match status" value="1"/>
</dbReference>
<evidence type="ECO:0000256" key="2">
    <source>
        <dbReference type="ARBA" id="ARBA00023002"/>
    </source>
</evidence>
<dbReference type="RefSeq" id="WP_079686208.1">
    <property type="nucleotide sequence ID" value="NZ_FUZU01000001.1"/>
</dbReference>
<accession>A0A1T5K0I9</accession>
<dbReference type="Proteomes" id="UP000190961">
    <property type="component" value="Unassembled WGS sequence"/>
</dbReference>
<dbReference type="PANTHER" id="PTHR42901">
    <property type="entry name" value="ALCOHOL DEHYDROGENASE"/>
    <property type="match status" value="1"/>
</dbReference>
<dbReference type="Pfam" id="PF00106">
    <property type="entry name" value="adh_short"/>
    <property type="match status" value="1"/>
</dbReference>
<dbReference type="OrthoDB" id="9810734at2"/>
<dbReference type="Gene3D" id="3.40.50.720">
    <property type="entry name" value="NAD(P)-binding Rossmann-like Domain"/>
    <property type="match status" value="1"/>
</dbReference>
<protein>
    <recommendedName>
        <fullName evidence="6">Short-chain dehydrogenase</fullName>
    </recommendedName>
</protein>
<sequence>MNNLIIVTGGTKGIGRAIIEKFAANGFDIVTCSRNENDLLELKKTIEAKHAVKVFVRPTDMSMKDDVVNFTRFVQGLQRPVDVLVNNAGYFVPGDISTEDDGVLESMINANLYSAYHTTRGLVQGMRERRSGYIFNLCSIASIKAYPNGGSYAISKFALLGFSKCLREELKFFNIRVTAVMPGATLTASWAGVDLPEERFIKPEDVADTLYSAYSLSERSVVEEIIIRPQLGDL</sequence>
<keyword evidence="5" id="KW-1185">Reference proteome</keyword>
<dbReference type="STRING" id="688867.SAMN05660236_1676"/>
<dbReference type="InterPro" id="IPR002347">
    <property type="entry name" value="SDR_fam"/>
</dbReference>
<dbReference type="InterPro" id="IPR036291">
    <property type="entry name" value="NAD(P)-bd_dom_sf"/>
</dbReference>
<evidence type="ECO:0000256" key="3">
    <source>
        <dbReference type="RuleBase" id="RU000363"/>
    </source>
</evidence>
<dbReference type="GO" id="GO:0016491">
    <property type="term" value="F:oxidoreductase activity"/>
    <property type="evidence" value="ECO:0007669"/>
    <property type="project" value="UniProtKB-KW"/>
</dbReference>